<gene>
    <name evidence="1" type="ORF">MW871_15715</name>
    <name evidence="2" type="ORF">MW871_16195</name>
</gene>
<evidence type="ECO:0000313" key="3">
    <source>
        <dbReference type="Proteomes" id="UP001139260"/>
    </source>
</evidence>
<dbReference type="Proteomes" id="UP001139260">
    <property type="component" value="Unassembled WGS sequence"/>
</dbReference>
<evidence type="ECO:0000313" key="2">
    <source>
        <dbReference type="EMBL" id="MCK8143433.1"/>
    </source>
</evidence>
<protein>
    <submittedName>
        <fullName evidence="2">Uncharacterized protein</fullName>
    </submittedName>
</protein>
<comment type="caution">
    <text evidence="2">The sequence shown here is derived from an EMBL/GenBank/DDBJ whole genome shotgun (WGS) entry which is preliminary data.</text>
</comment>
<dbReference type="AlphaFoldDB" id="A0A9X1XV48"/>
<organism evidence="2 3">
    <name type="scientific">Flavobacterium pygoscelis</name>
    <dbReference type="NCBI Taxonomy" id="2893176"/>
    <lineage>
        <taxon>Bacteria</taxon>
        <taxon>Pseudomonadati</taxon>
        <taxon>Bacteroidota</taxon>
        <taxon>Flavobacteriia</taxon>
        <taxon>Flavobacteriales</taxon>
        <taxon>Flavobacteriaceae</taxon>
        <taxon>Flavobacterium</taxon>
    </lineage>
</organism>
<reference evidence="2" key="1">
    <citation type="submission" date="2022-04" db="EMBL/GenBank/DDBJ databases">
        <title>Flavobacterium pygoscelis sp. nov. isolated from Chinstrap chick (Pygoscelis antarcticus).</title>
        <authorList>
            <person name="Irgang R."/>
            <person name="Poblete-Morales M."/>
            <person name="Avendano-Herrera R."/>
        </authorList>
    </citation>
    <scope>NUCLEOTIDE SEQUENCE</scope>
    <source>
        <strain evidence="2">I-SCBP12n</strain>
    </source>
</reference>
<evidence type="ECO:0000313" key="1">
    <source>
        <dbReference type="EMBL" id="MCK8143338.1"/>
    </source>
</evidence>
<proteinExistence type="predicted"/>
<dbReference type="RefSeq" id="WP_248429350.1">
    <property type="nucleotide sequence ID" value="NZ_JALNUB010000018.1"/>
</dbReference>
<name>A0A9X1XV48_9FLAO</name>
<dbReference type="EMBL" id="JALNUB010000034">
    <property type="protein sequence ID" value="MCK8143433.1"/>
    <property type="molecule type" value="Genomic_DNA"/>
</dbReference>
<accession>A0A9X1XV48</accession>
<dbReference type="EMBL" id="JALNUB010000018">
    <property type="protein sequence ID" value="MCK8143338.1"/>
    <property type="molecule type" value="Genomic_DNA"/>
</dbReference>
<sequence length="76" mass="9062">MENEKDRIEIASDVSGDRDGIGVEIYRNNELIIEIFRDDTKLTRTVTLWKKDISLELIENSIQDFKQKIPWDFIKY</sequence>
<keyword evidence="3" id="KW-1185">Reference proteome</keyword>